<evidence type="ECO:0000313" key="3">
    <source>
        <dbReference type="Proteomes" id="UP001165168"/>
    </source>
</evidence>
<proteinExistence type="predicted"/>
<dbReference type="InterPro" id="IPR004360">
    <property type="entry name" value="Glyas_Fos-R_dOase_dom"/>
</dbReference>
<evidence type="ECO:0000259" key="1">
    <source>
        <dbReference type="PROSITE" id="PS51819"/>
    </source>
</evidence>
<sequence>MGGPRHDGRMSTHAHGIHHSIDYVELPVTDLAAAQAFYGAAFGWEFVPYGPGYSGIRTAAESGADEAGGLRLAESGDVTRGGPFVLLFSEDLDATLAAVRDAGGEVVEGPYEFPGGRRFHFLDPSGNELGVWATS</sequence>
<dbReference type="CDD" id="cd07247">
    <property type="entry name" value="SgaA_N_like"/>
    <property type="match status" value="1"/>
</dbReference>
<dbReference type="EMBL" id="BSTG01000002">
    <property type="protein sequence ID" value="GLY57185.1"/>
    <property type="molecule type" value="Genomic_DNA"/>
</dbReference>
<organism evidence="2 3">
    <name type="scientific">Cellulosimicrobium cellulans</name>
    <name type="common">Arthrobacter luteus</name>
    <dbReference type="NCBI Taxonomy" id="1710"/>
    <lineage>
        <taxon>Bacteria</taxon>
        <taxon>Bacillati</taxon>
        <taxon>Actinomycetota</taxon>
        <taxon>Actinomycetes</taxon>
        <taxon>Micrococcales</taxon>
        <taxon>Promicromonosporaceae</taxon>
        <taxon>Cellulosimicrobium</taxon>
    </lineage>
</organism>
<dbReference type="PANTHER" id="PTHR33993:SF1">
    <property type="entry name" value="GLYOXALASE FAMILY PROTEIN"/>
    <property type="match status" value="1"/>
</dbReference>
<comment type="caution">
    <text evidence="2">The sequence shown here is derived from an EMBL/GenBank/DDBJ whole genome shotgun (WGS) entry which is preliminary data.</text>
</comment>
<dbReference type="PROSITE" id="PS51819">
    <property type="entry name" value="VOC"/>
    <property type="match status" value="1"/>
</dbReference>
<dbReference type="SUPFAM" id="SSF54593">
    <property type="entry name" value="Glyoxalase/Bleomycin resistance protein/Dihydroxybiphenyl dioxygenase"/>
    <property type="match status" value="1"/>
</dbReference>
<accession>A0AAV5PA37</accession>
<dbReference type="InterPro" id="IPR052164">
    <property type="entry name" value="Anthracycline_SecMetBiosynth"/>
</dbReference>
<gene>
    <name evidence="2" type="primary">mmcA</name>
    <name evidence="2" type="ORF">Ccel01_17870</name>
</gene>
<name>A0AAV5PA37_CELCE</name>
<protein>
    <submittedName>
        <fullName evidence="2">Glyoxalase</fullName>
    </submittedName>
</protein>
<dbReference type="Proteomes" id="UP001165168">
    <property type="component" value="Unassembled WGS sequence"/>
</dbReference>
<evidence type="ECO:0000313" key="2">
    <source>
        <dbReference type="EMBL" id="GLY57185.1"/>
    </source>
</evidence>
<dbReference type="Pfam" id="PF00903">
    <property type="entry name" value="Glyoxalase"/>
    <property type="match status" value="1"/>
</dbReference>
<reference evidence="2" key="1">
    <citation type="submission" date="2023-03" db="EMBL/GenBank/DDBJ databases">
        <title>Cellulosimicrobium cellulans NBRC 103059.</title>
        <authorList>
            <person name="Ichikawa N."/>
            <person name="Sato H."/>
            <person name="Tonouchi N."/>
        </authorList>
    </citation>
    <scope>NUCLEOTIDE SEQUENCE</scope>
    <source>
        <strain evidence="2">NBRC 103059</strain>
    </source>
</reference>
<dbReference type="InterPro" id="IPR029068">
    <property type="entry name" value="Glyas_Bleomycin-R_OHBP_Dase"/>
</dbReference>
<dbReference type="PANTHER" id="PTHR33993">
    <property type="entry name" value="GLYOXALASE-RELATED"/>
    <property type="match status" value="1"/>
</dbReference>
<dbReference type="Gene3D" id="3.10.180.10">
    <property type="entry name" value="2,3-Dihydroxybiphenyl 1,2-Dioxygenase, domain 1"/>
    <property type="match status" value="1"/>
</dbReference>
<dbReference type="AlphaFoldDB" id="A0AAV5PA37"/>
<feature type="domain" description="VOC" evidence="1">
    <location>
        <begin position="20"/>
        <end position="134"/>
    </location>
</feature>
<dbReference type="InterPro" id="IPR037523">
    <property type="entry name" value="VOC_core"/>
</dbReference>